<dbReference type="STRING" id="1184251.TCELL_1079"/>
<dbReference type="RefSeq" id="WP_014737752.1">
    <property type="nucleotide sequence ID" value="NC_017954.1"/>
</dbReference>
<gene>
    <name evidence="1" type="ordered locus">TCELL_1079</name>
</gene>
<dbReference type="AlphaFoldDB" id="I3TFG4"/>
<name>I3TFG4_THEC1</name>
<evidence type="ECO:0000313" key="2">
    <source>
        <dbReference type="Proteomes" id="UP000005270"/>
    </source>
</evidence>
<dbReference type="InParanoid" id="I3TFG4"/>
<dbReference type="Proteomes" id="UP000005270">
    <property type="component" value="Chromosome"/>
</dbReference>
<proteinExistence type="predicted"/>
<protein>
    <submittedName>
        <fullName evidence="1">Uncharacterized protein</fullName>
    </submittedName>
</protein>
<organism evidence="1 2">
    <name type="scientific">Thermogladius calderae (strain DSM 22663 / VKM B-2946 / 1633)</name>
    <dbReference type="NCBI Taxonomy" id="1184251"/>
    <lineage>
        <taxon>Archaea</taxon>
        <taxon>Thermoproteota</taxon>
        <taxon>Thermoprotei</taxon>
        <taxon>Desulfurococcales</taxon>
        <taxon>Desulfurococcaceae</taxon>
        <taxon>Thermogladius</taxon>
    </lineage>
</organism>
<dbReference type="HOGENOM" id="CLU_1149872_0_0_2"/>
<dbReference type="KEGG" id="thg:TCELL_1079"/>
<accession>I3TFG4</accession>
<sequence>MYVFTTFTESGYRKLASFIRRVRGSVAVPIPGSLCEDARRLGPDSLRKRGVPASFARVWRPVLGLLASTNTPRVECYLGEVDFEEARYRAVDAASLIIRADVYGVADLEEWVRVFRRGAQPVREVGEFTVVDDYVKAYATLKANPGAPYTALEEVVPTPFDLLALLALGELSRDLFGRLVEFSLRYFNDYLLRSVNLTRAYRRLVRDREYMDFLVSHNIPVFE</sequence>
<dbReference type="GeneID" id="13013398"/>
<evidence type="ECO:0000313" key="1">
    <source>
        <dbReference type="EMBL" id="AFK51502.1"/>
    </source>
</evidence>
<dbReference type="eggNOG" id="arCOG05654">
    <property type="taxonomic scope" value="Archaea"/>
</dbReference>
<reference evidence="1 2" key="1">
    <citation type="journal article" date="2012" name="J. Bacteriol.">
        <title>Complete genome sequence of the hyperthermophilic cellulolytic Crenarchaeon 'Thermogladius cellulolyticus' 1633.</title>
        <authorList>
            <person name="Mardanov A.V."/>
            <person name="Kochetkova T.V."/>
            <person name="Beletsky A.V."/>
            <person name="Bonch-Osmolovskaya E.A."/>
            <person name="Ravin N.V."/>
            <person name="Skryabin K.G."/>
        </authorList>
    </citation>
    <scope>NUCLEOTIDE SEQUENCE [LARGE SCALE GENOMIC DNA]</scope>
    <source>
        <strain evidence="2">DSM 22663 / VKM B-2946 / 1633</strain>
    </source>
</reference>
<keyword evidence="2" id="KW-1185">Reference proteome</keyword>
<dbReference type="EMBL" id="CP003531">
    <property type="protein sequence ID" value="AFK51502.1"/>
    <property type="molecule type" value="Genomic_DNA"/>
</dbReference>